<feature type="compositionally biased region" description="Low complexity" evidence="3">
    <location>
        <begin position="631"/>
        <end position="661"/>
    </location>
</feature>
<dbReference type="InterPro" id="IPR008965">
    <property type="entry name" value="CBM2/CBM3_carb-bd_dom_sf"/>
</dbReference>
<dbReference type="PROSITE" id="PS51173">
    <property type="entry name" value="CBM2"/>
    <property type="match status" value="1"/>
</dbReference>
<feature type="compositionally biased region" description="Low complexity" evidence="3">
    <location>
        <begin position="178"/>
        <end position="189"/>
    </location>
</feature>
<reference evidence="5 6" key="1">
    <citation type="submission" date="2022-07" db="EMBL/GenBank/DDBJ databases">
        <title>Novel species in genus cellulomonas.</title>
        <authorList>
            <person name="Ye L."/>
        </authorList>
    </citation>
    <scope>NUCLEOTIDE SEQUENCE [LARGE SCALE GENOMIC DNA]</scope>
    <source>
        <strain evidence="6">zg-Y908</strain>
    </source>
</reference>
<dbReference type="Gene3D" id="2.160.10.10">
    <property type="entry name" value="Hexapeptide repeat proteins"/>
    <property type="match status" value="1"/>
</dbReference>
<evidence type="ECO:0000256" key="1">
    <source>
        <dbReference type="ARBA" id="ARBA00022801"/>
    </source>
</evidence>
<keyword evidence="1" id="KW-0378">Hydrolase</keyword>
<evidence type="ECO:0000259" key="4">
    <source>
        <dbReference type="PROSITE" id="PS51173"/>
    </source>
</evidence>
<dbReference type="InterPro" id="IPR045690">
    <property type="entry name" value="DUF6055"/>
</dbReference>
<feature type="domain" description="CBM2" evidence="4">
    <location>
        <begin position="667"/>
        <end position="773"/>
    </location>
</feature>
<feature type="region of interest" description="Disordered" evidence="3">
    <location>
        <begin position="612"/>
        <end position="668"/>
    </location>
</feature>
<dbReference type="InterPro" id="IPR012291">
    <property type="entry name" value="CBM2_carb-bd_dom_sf"/>
</dbReference>
<dbReference type="SMART" id="SM00637">
    <property type="entry name" value="CBD_II"/>
    <property type="match status" value="1"/>
</dbReference>
<name>A0ABY5K7A2_9CELL</name>
<keyword evidence="6" id="KW-1185">Reference proteome</keyword>
<dbReference type="SUPFAM" id="SSF49384">
    <property type="entry name" value="Carbohydrate-binding domain"/>
    <property type="match status" value="1"/>
</dbReference>
<dbReference type="Gene3D" id="2.60.40.290">
    <property type="match status" value="1"/>
</dbReference>
<dbReference type="InterPro" id="IPR001919">
    <property type="entry name" value="CBD2"/>
</dbReference>
<evidence type="ECO:0000313" key="6">
    <source>
        <dbReference type="Proteomes" id="UP001317322"/>
    </source>
</evidence>
<dbReference type="RefSeq" id="WP_227564251.1">
    <property type="nucleotide sequence ID" value="NZ_CP101989.1"/>
</dbReference>
<dbReference type="EMBL" id="CP101989">
    <property type="protein sequence ID" value="UUI66134.1"/>
    <property type="molecule type" value="Genomic_DNA"/>
</dbReference>
<accession>A0ABY5K7A2</accession>
<proteinExistence type="predicted"/>
<dbReference type="Proteomes" id="UP001317322">
    <property type="component" value="Chromosome"/>
</dbReference>
<gene>
    <name evidence="5" type="ORF">NP075_05255</name>
</gene>
<dbReference type="SUPFAM" id="SSF51161">
    <property type="entry name" value="Trimeric LpxA-like enzymes"/>
    <property type="match status" value="1"/>
</dbReference>
<dbReference type="Pfam" id="PF00553">
    <property type="entry name" value="CBM_2"/>
    <property type="match status" value="1"/>
</dbReference>
<protein>
    <submittedName>
        <fullName evidence="5">DUF6055 domain-containing protein</fullName>
    </submittedName>
</protein>
<feature type="region of interest" description="Disordered" evidence="3">
    <location>
        <begin position="165"/>
        <end position="190"/>
    </location>
</feature>
<evidence type="ECO:0000256" key="3">
    <source>
        <dbReference type="SAM" id="MobiDB-lite"/>
    </source>
</evidence>
<sequence>MGPIRRGTAVVALVVAFVLGAALATALADRPGASKDVVVPDGWRAAWADAHVLEGDDVVLAWGDRTGKDPTAAPEGLRFDPGVVLEQLQALHTLDVDALGLGARDGPLADRKLVVVVDGTWSRGPGAPADDGGTVRVAGDGPTTGAVVGGVGLLRVDPAVLAPSLDGTVPVPEPSGPSPATTATATPALPQVPPGTPWELARGVAETVQHLTEAAHPGHGLTAEAAAVLRVGASAYLATLAVPGEHADVAEHVRAPHLAWGSPRHGAAGWLLLQDLADRSGPTLLRDLWTRSSDTEDLFTAYTRLTSSDASDLNRRVGQYAMRAAVADVPGTGPAGTLLAGLDPVLVAHRTTPVEHAPDDPGLHRVTGSFAPAAYGYTVVRLVPDGSGADLRVRVRGHVDAVPHAGWSVGVVALGPDGPRYSPVTEATDTELRLALRPGETEAYLVVTATPSQVAAAGTTGFPATVRYPYEFRVAGASVAEPAAVPGGRVHPHGGGWVDDAASVDPAAYVGAGAVVRGDAVVGPGVRLEGRAWVEAGARLSGDVVVRDAAVVRGSARLSGRVVVGGDAVVGFTCDAGTYTAYRHSATCDPAAVDSDVNRVVVPFAAGETALSEGAATTVPPDQSPGATPQAAPSPGASTPRPSAAAPSSAAPGAPDATRPGVAPPPAAVPAGACTAEYQVTTSWPGGVQAQVTVTATTTGVRGWTVTWTQPPGLDVTEQWGAEITRSGTTVTADNLSWNGAIADGASATFGFNATASGDEARAVPELRCTRTG</sequence>
<evidence type="ECO:0000313" key="5">
    <source>
        <dbReference type="EMBL" id="UUI66134.1"/>
    </source>
</evidence>
<dbReference type="InterPro" id="IPR011004">
    <property type="entry name" value="Trimer_LpxA-like_sf"/>
</dbReference>
<organism evidence="5 6">
    <name type="scientific">Cellulomonas wangsupingiae</name>
    <dbReference type="NCBI Taxonomy" id="2968085"/>
    <lineage>
        <taxon>Bacteria</taxon>
        <taxon>Bacillati</taxon>
        <taxon>Actinomycetota</taxon>
        <taxon>Actinomycetes</taxon>
        <taxon>Micrococcales</taxon>
        <taxon>Cellulomonadaceae</taxon>
        <taxon>Cellulomonas</taxon>
    </lineage>
</organism>
<evidence type="ECO:0000256" key="2">
    <source>
        <dbReference type="ARBA" id="ARBA00023295"/>
    </source>
</evidence>
<dbReference type="Pfam" id="PF19527">
    <property type="entry name" value="DUF6055"/>
    <property type="match status" value="1"/>
</dbReference>
<keyword evidence="2" id="KW-0326">Glycosidase</keyword>